<sequence>MKQCSKKRGELSRPAYVLRKWLNIRTQEGDYSCDEGDGESDFEEEEEEGWKREGFDGNKNGSAFRCQSFATTPENPTYILRRRKSETLRVQYIDTKEIRICVGTWNVGGRLPPNDLDIDEWLLMEDPADIYVLGLQEVVPLNAGNVFGAEDNRPVLKWQYLIRKTLNRIFPVKTKFKCHSDPSSPSRFKPSDDVPVIEDDILSDSDDATDNQVHPISDIPEISKTDEFGFGKDSSFVDGNAGLGTSEEPNLKQASQVIRRLDRLYGFSMSDDPTESEAPPPSQPKLKLTKQLSGTERIGLVWPEPPMGLLAQHVLDKSSSFKSVRSFKTSNSFKPSLLGDPKGSSDINLISDINLEALISKKRSPFVRIVSKQMVGIFLTIWVRRNLRRHIHNLKVSTVGVGVMGYMGNKGSVAVSMSINQTPFCFICSHLTSGEKEGDEFRRNADVQEIIRRTQFHPVPGVGFPKTINDHERVIWFGDLNYRINLPYEKTRELISKKDWSALIERDQLRRELKKGRAFDGWSEGLINFPPTYKYEFNSPKYTGEFPKAGRRTPAWCDRILSFGKGIRQLKYKRHEIMLSDHRPVTAIFVAEVEVFSPRKLQKALTLTDAELEESDIIPEEIELGLDGFRFEDSSAWDR</sequence>
<evidence type="ECO:0000256" key="2">
    <source>
        <dbReference type="ARBA" id="ARBA00022801"/>
    </source>
</evidence>
<protein>
    <recommendedName>
        <fullName evidence="4">Inositol polyphosphate-related phosphatase domain-containing protein</fullName>
    </recommendedName>
</protein>
<dbReference type="EMBL" id="KI394330">
    <property type="protein sequence ID" value="ERN03869.1"/>
    <property type="molecule type" value="Genomic_DNA"/>
</dbReference>
<evidence type="ECO:0000256" key="1">
    <source>
        <dbReference type="ARBA" id="ARBA00010768"/>
    </source>
</evidence>
<dbReference type="PANTHER" id="PTHR45666:SF5">
    <property type="entry name" value="TYPE IV INOSITOL POLYPHOSPHATE 5-PHOSPHATASE 3"/>
    <property type="match status" value="1"/>
</dbReference>
<dbReference type="PANTHER" id="PTHR45666">
    <property type="entry name" value="TYPE IV INOSITOL POLYPHOSPHATE 5-PHOSPHATASE 9"/>
    <property type="match status" value="1"/>
</dbReference>
<dbReference type="SUPFAM" id="SSF56219">
    <property type="entry name" value="DNase I-like"/>
    <property type="match status" value="1"/>
</dbReference>
<dbReference type="Pfam" id="PF22669">
    <property type="entry name" value="Exo_endo_phos2"/>
    <property type="match status" value="2"/>
</dbReference>
<dbReference type="GO" id="GO:0034485">
    <property type="term" value="F:phosphatidylinositol-3,4,5-trisphosphate 5-phosphatase activity"/>
    <property type="evidence" value="ECO:0000318"/>
    <property type="project" value="GO_Central"/>
</dbReference>
<feature type="region of interest" description="Disordered" evidence="3">
    <location>
        <begin position="29"/>
        <end position="54"/>
    </location>
</feature>
<evidence type="ECO:0000313" key="5">
    <source>
        <dbReference type="EMBL" id="ERN03869.1"/>
    </source>
</evidence>
<dbReference type="Gramene" id="ERN03869">
    <property type="protein sequence ID" value="ERN03869"/>
    <property type="gene ID" value="AMTR_s00078p00163550"/>
</dbReference>
<dbReference type="GO" id="GO:0046856">
    <property type="term" value="P:phosphatidylinositol dephosphorylation"/>
    <property type="evidence" value="ECO:0000318"/>
    <property type="project" value="GO_Central"/>
</dbReference>
<dbReference type="FunFam" id="3.60.10.10:FF:000014">
    <property type="entry name" value="Type I inositol polyphosphate 5-phosphatase 1"/>
    <property type="match status" value="1"/>
</dbReference>
<dbReference type="HOGENOM" id="CLU_011711_4_0_1"/>
<dbReference type="Proteomes" id="UP000017836">
    <property type="component" value="Unassembled WGS sequence"/>
</dbReference>
<reference evidence="6" key="1">
    <citation type="journal article" date="2013" name="Science">
        <title>The Amborella genome and the evolution of flowering plants.</title>
        <authorList>
            <consortium name="Amborella Genome Project"/>
        </authorList>
    </citation>
    <scope>NUCLEOTIDE SEQUENCE [LARGE SCALE GENOMIC DNA]</scope>
</reference>
<feature type="domain" description="Inositol polyphosphate-related phosphatase" evidence="4">
    <location>
        <begin position="287"/>
        <end position="597"/>
    </location>
</feature>
<dbReference type="InterPro" id="IPR036691">
    <property type="entry name" value="Endo/exonu/phosph_ase_sf"/>
</dbReference>
<name>W1P865_AMBTC</name>
<dbReference type="GO" id="GO:0004439">
    <property type="term" value="F:phosphatidylinositol-4,5-bisphosphate 5-phosphatase activity"/>
    <property type="evidence" value="ECO:0000318"/>
    <property type="project" value="GO_Central"/>
</dbReference>
<dbReference type="FunFam" id="3.60.10.10:FF:000038">
    <property type="entry name" value="type IV inositol polyphosphate 5-phosphatase 3"/>
    <property type="match status" value="1"/>
</dbReference>
<dbReference type="OMA" id="VKTKFKC"/>
<evidence type="ECO:0000259" key="4">
    <source>
        <dbReference type="SMART" id="SM00128"/>
    </source>
</evidence>
<organism evidence="5 6">
    <name type="scientific">Amborella trichopoda</name>
    <dbReference type="NCBI Taxonomy" id="13333"/>
    <lineage>
        <taxon>Eukaryota</taxon>
        <taxon>Viridiplantae</taxon>
        <taxon>Streptophyta</taxon>
        <taxon>Embryophyta</taxon>
        <taxon>Tracheophyta</taxon>
        <taxon>Spermatophyta</taxon>
        <taxon>Magnoliopsida</taxon>
        <taxon>Amborellales</taxon>
        <taxon>Amborellaceae</taxon>
        <taxon>Amborella</taxon>
    </lineage>
</organism>
<feature type="compositionally biased region" description="Acidic residues" evidence="3">
    <location>
        <begin position="195"/>
        <end position="209"/>
    </location>
</feature>
<dbReference type="InterPro" id="IPR045849">
    <property type="entry name" value="IP5P_plant"/>
</dbReference>
<gene>
    <name evidence="5" type="ORF">AMTR_s00078p00163550</name>
</gene>
<comment type="similarity">
    <text evidence="1">Belongs to the inositol polyphosphate 5-phosphatase family.</text>
</comment>
<dbReference type="AlphaFoldDB" id="W1P865"/>
<keyword evidence="2" id="KW-0378">Hydrolase</keyword>
<feature type="compositionally biased region" description="Acidic residues" evidence="3">
    <location>
        <begin position="31"/>
        <end position="48"/>
    </location>
</feature>
<evidence type="ECO:0000313" key="6">
    <source>
        <dbReference type="Proteomes" id="UP000017836"/>
    </source>
</evidence>
<accession>W1P865</accession>
<proteinExistence type="inferred from homology"/>
<dbReference type="SMART" id="SM00128">
    <property type="entry name" value="IPPc"/>
    <property type="match status" value="1"/>
</dbReference>
<dbReference type="InterPro" id="IPR000300">
    <property type="entry name" value="IPPc"/>
</dbReference>
<dbReference type="eggNOG" id="KOG0565">
    <property type="taxonomic scope" value="Eukaryota"/>
</dbReference>
<feature type="region of interest" description="Disordered" evidence="3">
    <location>
        <begin position="268"/>
        <end position="287"/>
    </location>
</feature>
<keyword evidence="6" id="KW-1185">Reference proteome</keyword>
<dbReference type="STRING" id="13333.W1P865"/>
<feature type="region of interest" description="Disordered" evidence="3">
    <location>
        <begin position="178"/>
        <end position="218"/>
    </location>
</feature>
<dbReference type="GO" id="GO:0004445">
    <property type="term" value="F:inositol-polyphosphate 5-phosphatase activity"/>
    <property type="evidence" value="ECO:0007669"/>
    <property type="project" value="InterPro"/>
</dbReference>
<dbReference type="Gene3D" id="3.60.10.10">
    <property type="entry name" value="Endonuclease/exonuclease/phosphatase"/>
    <property type="match status" value="2"/>
</dbReference>
<evidence type="ECO:0000256" key="3">
    <source>
        <dbReference type="SAM" id="MobiDB-lite"/>
    </source>
</evidence>